<sequence>MLAFVLPIVGNIFLNGSKKTKKIYPFLDPLPIFNCPIFYVRTLNALLSTNTAS</sequence>
<dbReference type="EMBL" id="GQ923582">
    <property type="protein sequence ID" value="ADI40473.1"/>
    <property type="molecule type" value="Genomic_DNA"/>
</dbReference>
<dbReference type="AlphaFoldDB" id="D7P5N9"/>
<proteinExistence type="predicted"/>
<gene>
    <name evidence="1" type="primary">U14</name>
</gene>
<evidence type="ECO:0000313" key="1">
    <source>
        <dbReference type="EMBL" id="ADI40473.1"/>
    </source>
</evidence>
<reference evidence="1" key="1">
    <citation type="journal article" date="2010" name="PLoS Pathog.">
        <title>Analysis of virion structural components reveals vestiges of the ancestral ichnovirus genome.</title>
        <authorList>
            <person name="Volkoff A.-N."/>
            <person name="Jouan V."/>
            <person name="Urbach S."/>
            <person name="Samain S."/>
            <person name="Bergoin M."/>
            <person name="Wincker P."/>
            <person name="Demettre E."/>
            <person name="Cousserans F."/>
            <person name="Provost B."/>
            <person name="Coulibaly F."/>
            <person name="Legeai F."/>
            <person name="Beliveau C."/>
            <person name="Cusson M."/>
            <person name="Gyapay G."/>
            <person name="Drezen J.-M."/>
        </authorList>
    </citation>
    <scope>NUCLEOTIDE SEQUENCE</scope>
</reference>
<organism evidence="1">
    <name type="scientific">Hyposoter didymator</name>
    <name type="common">Parasitoid wasp</name>
    <name type="synonym">Ichneumon didymator</name>
    <dbReference type="NCBI Taxonomy" id="260305"/>
    <lineage>
        <taxon>Eukaryota</taxon>
        <taxon>Metazoa</taxon>
        <taxon>Ecdysozoa</taxon>
        <taxon>Arthropoda</taxon>
        <taxon>Hexapoda</taxon>
        <taxon>Insecta</taxon>
        <taxon>Pterygota</taxon>
        <taxon>Neoptera</taxon>
        <taxon>Endopterygota</taxon>
        <taxon>Hymenoptera</taxon>
        <taxon>Apocrita</taxon>
        <taxon>Ichneumonoidea</taxon>
        <taxon>Ichneumonidae</taxon>
        <taxon>Campopleginae</taxon>
        <taxon>Dusona group</taxon>
        <taxon>Hyposoter</taxon>
    </lineage>
</organism>
<protein>
    <submittedName>
        <fullName evidence="1">Uncharacterized protein U14</fullName>
    </submittedName>
</protein>
<name>D7P5N9_HYPDD</name>
<accession>D7P5N9</accession>